<dbReference type="PANTHER" id="PTHR46230">
    <property type="match status" value="1"/>
</dbReference>
<comment type="similarity">
    <text evidence="1">Belongs to the BolA/IbaG family.</text>
</comment>
<evidence type="ECO:0000256" key="1">
    <source>
        <dbReference type="RuleBase" id="RU003860"/>
    </source>
</evidence>
<accession>A0A7W6RXT7</accession>
<dbReference type="PANTHER" id="PTHR46230:SF7">
    <property type="entry name" value="BOLA-LIKE PROTEIN 1"/>
    <property type="match status" value="1"/>
</dbReference>
<reference evidence="2 3" key="1">
    <citation type="submission" date="2020-08" db="EMBL/GenBank/DDBJ databases">
        <title>Genome sequencing of Purple Non-Sulfur Bacteria from various extreme environments.</title>
        <authorList>
            <person name="Mayer M."/>
        </authorList>
    </citation>
    <scope>NUCLEOTIDE SEQUENCE [LARGE SCALE GENOMIC DNA]</scope>
    <source>
        <strain evidence="2 3">JA135</strain>
    </source>
</reference>
<dbReference type="Proteomes" id="UP000555728">
    <property type="component" value="Unassembled WGS sequence"/>
</dbReference>
<dbReference type="SUPFAM" id="SSF82657">
    <property type="entry name" value="BolA-like"/>
    <property type="match status" value="1"/>
</dbReference>
<dbReference type="EMBL" id="JACIGI010000002">
    <property type="protein sequence ID" value="MBB4284559.1"/>
    <property type="molecule type" value="Genomic_DNA"/>
</dbReference>
<dbReference type="InterPro" id="IPR002634">
    <property type="entry name" value="BolA"/>
</dbReference>
<dbReference type="RefSeq" id="WP_184431044.1">
    <property type="nucleotide sequence ID" value="NZ_JACIGI010000002.1"/>
</dbReference>
<organism evidence="2 3">
    <name type="scientific">Roseospira goensis</name>
    <dbReference type="NCBI Taxonomy" id="391922"/>
    <lineage>
        <taxon>Bacteria</taxon>
        <taxon>Pseudomonadati</taxon>
        <taxon>Pseudomonadota</taxon>
        <taxon>Alphaproteobacteria</taxon>
        <taxon>Rhodospirillales</taxon>
        <taxon>Rhodospirillaceae</taxon>
        <taxon>Roseospira</taxon>
    </lineage>
</organism>
<dbReference type="PIRSF" id="PIRSF003113">
    <property type="entry name" value="BolA"/>
    <property type="match status" value="1"/>
</dbReference>
<sequence length="118" mass="12576">MTAALSYRDRIEAKLTEGLAPAALRVVDDSHKHASHGPRLAALAEAGGAHGHAPLDGQGETHFRVEIVAAAFAGKSRVQRHRMVNALLTDELRERVHALAIKARTPEEAAAAPPRARA</sequence>
<evidence type="ECO:0000313" key="3">
    <source>
        <dbReference type="Proteomes" id="UP000555728"/>
    </source>
</evidence>
<dbReference type="GO" id="GO:0016226">
    <property type="term" value="P:iron-sulfur cluster assembly"/>
    <property type="evidence" value="ECO:0007669"/>
    <property type="project" value="TreeGrafter"/>
</dbReference>
<dbReference type="InterPro" id="IPR036065">
    <property type="entry name" value="BolA-like_sf"/>
</dbReference>
<dbReference type="Pfam" id="PF01722">
    <property type="entry name" value="BolA"/>
    <property type="match status" value="1"/>
</dbReference>
<gene>
    <name evidence="2" type="ORF">GGD88_000266</name>
</gene>
<comment type="caution">
    <text evidence="2">The sequence shown here is derived from an EMBL/GenBank/DDBJ whole genome shotgun (WGS) entry which is preliminary data.</text>
</comment>
<keyword evidence="3" id="KW-1185">Reference proteome</keyword>
<dbReference type="Gene3D" id="3.30.300.90">
    <property type="entry name" value="BolA-like"/>
    <property type="match status" value="1"/>
</dbReference>
<proteinExistence type="inferred from homology"/>
<name>A0A7W6RXT7_9PROT</name>
<dbReference type="AlphaFoldDB" id="A0A7W6RXT7"/>
<protein>
    <submittedName>
        <fullName evidence="2">BolA protein</fullName>
    </submittedName>
</protein>
<evidence type="ECO:0000313" key="2">
    <source>
        <dbReference type="EMBL" id="MBB4284559.1"/>
    </source>
</evidence>